<dbReference type="KEGG" id="gtt:GUITHDRAFT_135660"/>
<dbReference type="OrthoDB" id="626167at2759"/>
<keyword evidence="5" id="KW-1185">Reference proteome</keyword>
<dbReference type="Gene3D" id="3.40.50.150">
    <property type="entry name" value="Vaccinia Virus protein VP39"/>
    <property type="match status" value="1"/>
</dbReference>
<dbReference type="SUPFAM" id="SSF48452">
    <property type="entry name" value="TPR-like"/>
    <property type="match status" value="1"/>
</dbReference>
<dbReference type="HOGENOM" id="CLU_291789_0_0_1"/>
<accession>L1JNW7</accession>
<dbReference type="SUPFAM" id="SSF53335">
    <property type="entry name" value="S-adenosyl-L-methionine-dependent methyltransferases"/>
    <property type="match status" value="1"/>
</dbReference>
<dbReference type="EMBL" id="JH992980">
    <property type="protein sequence ID" value="EKX49979.1"/>
    <property type="molecule type" value="Genomic_DNA"/>
</dbReference>
<reference evidence="4" key="3">
    <citation type="submission" date="2016-03" db="UniProtKB">
        <authorList>
            <consortium name="EnsemblProtists"/>
        </authorList>
    </citation>
    <scope>IDENTIFICATION</scope>
</reference>
<reference evidence="5" key="2">
    <citation type="submission" date="2012-11" db="EMBL/GenBank/DDBJ databases">
        <authorList>
            <person name="Kuo A."/>
            <person name="Curtis B.A."/>
            <person name="Tanifuji G."/>
            <person name="Burki F."/>
            <person name="Gruber A."/>
            <person name="Irimia M."/>
            <person name="Maruyama S."/>
            <person name="Arias M.C."/>
            <person name="Ball S.G."/>
            <person name="Gile G.H."/>
            <person name="Hirakawa Y."/>
            <person name="Hopkins J.F."/>
            <person name="Rensing S.A."/>
            <person name="Schmutz J."/>
            <person name="Symeonidi A."/>
            <person name="Elias M."/>
            <person name="Eveleigh R.J."/>
            <person name="Herman E.K."/>
            <person name="Klute M.J."/>
            <person name="Nakayama T."/>
            <person name="Obornik M."/>
            <person name="Reyes-Prieto A."/>
            <person name="Armbrust E.V."/>
            <person name="Aves S.J."/>
            <person name="Beiko R.G."/>
            <person name="Coutinho P."/>
            <person name="Dacks J.B."/>
            <person name="Durnford D.G."/>
            <person name="Fast N.M."/>
            <person name="Green B.R."/>
            <person name="Grisdale C."/>
            <person name="Hempe F."/>
            <person name="Henrissat B."/>
            <person name="Hoppner M.P."/>
            <person name="Ishida K.-I."/>
            <person name="Kim E."/>
            <person name="Koreny L."/>
            <person name="Kroth P.G."/>
            <person name="Liu Y."/>
            <person name="Malik S.-B."/>
            <person name="Maier U.G."/>
            <person name="McRose D."/>
            <person name="Mock T."/>
            <person name="Neilson J.A."/>
            <person name="Onodera N.T."/>
            <person name="Poole A.M."/>
            <person name="Pritham E.J."/>
            <person name="Richards T.A."/>
            <person name="Rocap G."/>
            <person name="Roy S.W."/>
            <person name="Sarai C."/>
            <person name="Schaack S."/>
            <person name="Shirato S."/>
            <person name="Slamovits C.H."/>
            <person name="Spencer D.F."/>
            <person name="Suzuki S."/>
            <person name="Worden A.Z."/>
            <person name="Zauner S."/>
            <person name="Barry K."/>
            <person name="Bell C."/>
            <person name="Bharti A.K."/>
            <person name="Crow J.A."/>
            <person name="Grimwood J."/>
            <person name="Kramer R."/>
            <person name="Lindquist E."/>
            <person name="Lucas S."/>
            <person name="Salamov A."/>
            <person name="McFadden G.I."/>
            <person name="Lane C.E."/>
            <person name="Keeling P.J."/>
            <person name="Gray M.W."/>
            <person name="Grigoriev I.V."/>
            <person name="Archibald J.M."/>
        </authorList>
    </citation>
    <scope>NUCLEOTIDE SEQUENCE</scope>
    <source>
        <strain evidence="5">CCMP2712</strain>
    </source>
</reference>
<reference evidence="3 5" key="1">
    <citation type="journal article" date="2012" name="Nature">
        <title>Algal genomes reveal evolutionary mosaicism and the fate of nucleomorphs.</title>
        <authorList>
            <consortium name="DOE Joint Genome Institute"/>
            <person name="Curtis B.A."/>
            <person name="Tanifuji G."/>
            <person name="Burki F."/>
            <person name="Gruber A."/>
            <person name="Irimia M."/>
            <person name="Maruyama S."/>
            <person name="Arias M.C."/>
            <person name="Ball S.G."/>
            <person name="Gile G.H."/>
            <person name="Hirakawa Y."/>
            <person name="Hopkins J.F."/>
            <person name="Kuo A."/>
            <person name="Rensing S.A."/>
            <person name="Schmutz J."/>
            <person name="Symeonidi A."/>
            <person name="Elias M."/>
            <person name="Eveleigh R.J."/>
            <person name="Herman E.K."/>
            <person name="Klute M.J."/>
            <person name="Nakayama T."/>
            <person name="Obornik M."/>
            <person name="Reyes-Prieto A."/>
            <person name="Armbrust E.V."/>
            <person name="Aves S.J."/>
            <person name="Beiko R.G."/>
            <person name="Coutinho P."/>
            <person name="Dacks J.B."/>
            <person name="Durnford D.G."/>
            <person name="Fast N.M."/>
            <person name="Green B.R."/>
            <person name="Grisdale C.J."/>
            <person name="Hempel F."/>
            <person name="Henrissat B."/>
            <person name="Hoppner M.P."/>
            <person name="Ishida K."/>
            <person name="Kim E."/>
            <person name="Koreny L."/>
            <person name="Kroth P.G."/>
            <person name="Liu Y."/>
            <person name="Malik S.B."/>
            <person name="Maier U.G."/>
            <person name="McRose D."/>
            <person name="Mock T."/>
            <person name="Neilson J.A."/>
            <person name="Onodera N.T."/>
            <person name="Poole A.M."/>
            <person name="Pritham E.J."/>
            <person name="Richards T.A."/>
            <person name="Rocap G."/>
            <person name="Roy S.W."/>
            <person name="Sarai C."/>
            <person name="Schaack S."/>
            <person name="Shirato S."/>
            <person name="Slamovits C.H."/>
            <person name="Spencer D.F."/>
            <person name="Suzuki S."/>
            <person name="Worden A.Z."/>
            <person name="Zauner S."/>
            <person name="Barry K."/>
            <person name="Bell C."/>
            <person name="Bharti A.K."/>
            <person name="Crow J.A."/>
            <person name="Grimwood J."/>
            <person name="Kramer R."/>
            <person name="Lindquist E."/>
            <person name="Lucas S."/>
            <person name="Salamov A."/>
            <person name="McFadden G.I."/>
            <person name="Lane C.E."/>
            <person name="Keeling P.J."/>
            <person name="Gray M.W."/>
            <person name="Grigoriev I.V."/>
            <person name="Archibald J.M."/>
        </authorList>
    </citation>
    <scope>NUCLEOTIDE SEQUENCE</scope>
    <source>
        <strain evidence="3 5">CCMP2712</strain>
    </source>
</reference>
<dbReference type="InterPro" id="IPR000253">
    <property type="entry name" value="FHA_dom"/>
</dbReference>
<dbReference type="PaxDb" id="55529-EKX49979"/>
<dbReference type="EnsemblProtists" id="EKX49979">
    <property type="protein sequence ID" value="EKX49979"/>
    <property type="gene ID" value="GUITHDRAFT_135660"/>
</dbReference>
<proteinExistence type="predicted"/>
<dbReference type="Gene3D" id="1.25.40.10">
    <property type="entry name" value="Tetratricopeptide repeat domain"/>
    <property type="match status" value="1"/>
</dbReference>
<dbReference type="GeneID" id="17306682"/>
<dbReference type="RefSeq" id="XP_005836959.1">
    <property type="nucleotide sequence ID" value="XM_005836902.1"/>
</dbReference>
<gene>
    <name evidence="3" type="ORF">GUITHDRAFT_135660</name>
</gene>
<dbReference type="InterPro" id="IPR008984">
    <property type="entry name" value="SMAD_FHA_dom_sf"/>
</dbReference>
<feature type="domain" description="FHA" evidence="2">
    <location>
        <begin position="3"/>
        <end position="28"/>
    </location>
</feature>
<dbReference type="CDD" id="cd00060">
    <property type="entry name" value="FHA"/>
    <property type="match status" value="1"/>
</dbReference>
<dbReference type="Gene3D" id="2.60.200.20">
    <property type="match status" value="1"/>
</dbReference>
<dbReference type="Pfam" id="PF13374">
    <property type="entry name" value="TPR_10"/>
    <property type="match status" value="1"/>
</dbReference>
<evidence type="ECO:0000259" key="2">
    <source>
        <dbReference type="Pfam" id="PF00498"/>
    </source>
</evidence>
<dbReference type="InterPro" id="IPR029063">
    <property type="entry name" value="SAM-dependent_MTases_sf"/>
</dbReference>
<dbReference type="SUPFAM" id="SSF49879">
    <property type="entry name" value="SMAD/FHA domain"/>
    <property type="match status" value="1"/>
</dbReference>
<dbReference type="Proteomes" id="UP000011087">
    <property type="component" value="Unassembled WGS sequence"/>
</dbReference>
<feature type="region of interest" description="Disordered" evidence="1">
    <location>
        <begin position="190"/>
        <end position="226"/>
    </location>
</feature>
<evidence type="ECO:0000313" key="5">
    <source>
        <dbReference type="Proteomes" id="UP000011087"/>
    </source>
</evidence>
<dbReference type="Pfam" id="PF00498">
    <property type="entry name" value="FHA"/>
    <property type="match status" value="1"/>
</dbReference>
<dbReference type="SMART" id="SM00028">
    <property type="entry name" value="TPR"/>
    <property type="match status" value="2"/>
</dbReference>
<organism evidence="3">
    <name type="scientific">Guillardia theta (strain CCMP2712)</name>
    <name type="common">Cryptophyte</name>
    <dbReference type="NCBI Taxonomy" id="905079"/>
    <lineage>
        <taxon>Eukaryota</taxon>
        <taxon>Cryptophyceae</taxon>
        <taxon>Pyrenomonadales</taxon>
        <taxon>Geminigeraceae</taxon>
        <taxon>Guillardia</taxon>
    </lineage>
</organism>
<dbReference type="InterPro" id="IPR019734">
    <property type="entry name" value="TPR_rpt"/>
</dbReference>
<dbReference type="AlphaFoldDB" id="L1JNW7"/>
<protein>
    <recommendedName>
        <fullName evidence="2">FHA domain-containing protein</fullName>
    </recommendedName>
</protein>
<dbReference type="InterPro" id="IPR011990">
    <property type="entry name" value="TPR-like_helical_dom_sf"/>
</dbReference>
<name>L1JNW7_GUITC</name>
<evidence type="ECO:0000313" key="4">
    <source>
        <dbReference type="EnsemblProtists" id="EKX49979"/>
    </source>
</evidence>
<evidence type="ECO:0000256" key="1">
    <source>
        <dbReference type="SAM" id="MobiDB-lite"/>
    </source>
</evidence>
<evidence type="ECO:0000313" key="3">
    <source>
        <dbReference type="EMBL" id="EKX49979.1"/>
    </source>
</evidence>
<sequence>MASEHGTYVNGRKVHQVELEHGDEISFGLGRNIRMGGSIPDVAIRASFRIEEERTGPDGKPKYKMLVLLKSVTEISNKPTPGGKVLSPEAVKILLEKLDSVRADADTPLDEVIGPQTERKLAAANQMLVDERSSFEKSLAREEELRKQLQEAAYVLRSSVKKPNHERTQKDGAGGFFVCPSCGWKEDSADQLSNEVKPDTRTRRPLHSATRKEQIADTPASSNLSVTARSEASDVMYFSEWTGTSTTSNSNSNRIKKILKFDESANKLHAYEDTKSQSQLLEASGAVQISDSHIYPPPDLLAQLDQELAKSSSTSSLHSIVQKLRTRDELREDPLSLWSVLLSRTPTLSTPEGGSRQIDMRDLIVFGRVWKGLMEERLRCYRAEIVEMRMCDWNVLKKYIDLGLNKKGELIAQMRSFDPLAAGDELSAPSQILGGISKQAAERAGEVTGLLYHWASLQVQLWELGKACRHSRIAQVHHGTSMVMTTKVEETKASQPPPSLQKCTSSCLLAILLAVLSSPLSLGDAGEDQVDLTRFPPVPLTRHAVIEQVWQHPDHELTSDPAFPEYVELLSDLGELIAVPDRRHDAIKLIRWGKAQYPQFSSPNNYLAVSLMRLGGDENLQEAQELLEDAVESWNLDMMAQNNLGVVWETRGRLEDAYECYQFAIEGLDQECFLHLSCIINANKVLLNMARMHQAKKDYRSAARFYQLAARLYERISGCSYPHMQEHVRGRGAFRPCKDVAAARYSRSLEHLMTAMLHEEEGNKSMSDKSRRSARRYLLQSLVLPDFFFDPPRQILTREDEPLVRRLRFESIFQRKFWSPESESASGPGSNADMTAGVQELLHEVMTDLGLSSLLDIGCGDWFWMSRTNLTGVRYVGVDIVHDIIASNIRHVQQRTRECAGGGSSPGGACSFLPRSVRFGQEDAVQGLEPAMCEYQEEGQVRAGCELIFVKEVLIHLTINDIKKVLDNIQNLSLSLQGNPHYSTKQRYLLVTHDSTVKVNNDETITSFSLPGGGWRPVNLYLQPFLLPPALVEFEQGFSLWKLPFE</sequence>